<evidence type="ECO:0000313" key="2">
    <source>
        <dbReference type="Proteomes" id="UP000821845"/>
    </source>
</evidence>
<dbReference type="EMBL" id="CM023485">
    <property type="protein sequence ID" value="KAH6931681.1"/>
    <property type="molecule type" value="Genomic_DNA"/>
</dbReference>
<evidence type="ECO:0000313" key="1">
    <source>
        <dbReference type="EMBL" id="KAH6931681.1"/>
    </source>
</evidence>
<reference evidence="1" key="1">
    <citation type="submission" date="2020-05" db="EMBL/GenBank/DDBJ databases">
        <title>Large-scale comparative analyses of tick genomes elucidate their genetic diversity and vector capacities.</title>
        <authorList>
            <person name="Jia N."/>
            <person name="Wang J."/>
            <person name="Shi W."/>
            <person name="Du L."/>
            <person name="Sun Y."/>
            <person name="Zhan W."/>
            <person name="Jiang J."/>
            <person name="Wang Q."/>
            <person name="Zhang B."/>
            <person name="Ji P."/>
            <person name="Sakyi L.B."/>
            <person name="Cui X."/>
            <person name="Yuan T."/>
            <person name="Jiang B."/>
            <person name="Yang W."/>
            <person name="Lam T.T.-Y."/>
            <person name="Chang Q."/>
            <person name="Ding S."/>
            <person name="Wang X."/>
            <person name="Zhu J."/>
            <person name="Ruan X."/>
            <person name="Zhao L."/>
            <person name="Wei J."/>
            <person name="Que T."/>
            <person name="Du C."/>
            <person name="Cheng J."/>
            <person name="Dai P."/>
            <person name="Han X."/>
            <person name="Huang E."/>
            <person name="Gao Y."/>
            <person name="Liu J."/>
            <person name="Shao H."/>
            <person name="Ye R."/>
            <person name="Li L."/>
            <person name="Wei W."/>
            <person name="Wang X."/>
            <person name="Wang C."/>
            <person name="Yang T."/>
            <person name="Huo Q."/>
            <person name="Li W."/>
            <person name="Guo W."/>
            <person name="Chen H."/>
            <person name="Zhou L."/>
            <person name="Ni X."/>
            <person name="Tian J."/>
            <person name="Zhou Y."/>
            <person name="Sheng Y."/>
            <person name="Liu T."/>
            <person name="Pan Y."/>
            <person name="Xia L."/>
            <person name="Li J."/>
            <person name="Zhao F."/>
            <person name="Cao W."/>
        </authorList>
    </citation>
    <scope>NUCLEOTIDE SEQUENCE</scope>
    <source>
        <strain evidence="1">Hyas-2018</strain>
    </source>
</reference>
<sequence length="196" mass="20937">MASTKRRGTPLIITEATLRTFEERTSREREEGGRESREAGACRFRCRDGRVPCSAERDDGVRPPPSPSACLKPEPNSQPIGWRSHAFLTESTTTTAGPPPRTHAHTRRGGGTKRGPTGDGAPDVLHPPPLFPPLIPNLFSGVPHKSGFLKSGSGPSTGGNAPDEARQQVAIQTSPPPSKTHRFDSSARNTKHVVGG</sequence>
<gene>
    <name evidence="1" type="ORF">HPB50_026986</name>
</gene>
<organism evidence="1 2">
    <name type="scientific">Hyalomma asiaticum</name>
    <name type="common">Tick</name>
    <dbReference type="NCBI Taxonomy" id="266040"/>
    <lineage>
        <taxon>Eukaryota</taxon>
        <taxon>Metazoa</taxon>
        <taxon>Ecdysozoa</taxon>
        <taxon>Arthropoda</taxon>
        <taxon>Chelicerata</taxon>
        <taxon>Arachnida</taxon>
        <taxon>Acari</taxon>
        <taxon>Parasitiformes</taxon>
        <taxon>Ixodida</taxon>
        <taxon>Ixodoidea</taxon>
        <taxon>Ixodidae</taxon>
        <taxon>Hyalomminae</taxon>
        <taxon>Hyalomma</taxon>
    </lineage>
</organism>
<name>A0ACB7S9P4_HYAAI</name>
<accession>A0ACB7S9P4</accession>
<dbReference type="Proteomes" id="UP000821845">
    <property type="component" value="Chromosome 5"/>
</dbReference>
<comment type="caution">
    <text evidence="1">The sequence shown here is derived from an EMBL/GenBank/DDBJ whole genome shotgun (WGS) entry which is preliminary data.</text>
</comment>
<protein>
    <submittedName>
        <fullName evidence="1">Uncharacterized protein</fullName>
    </submittedName>
</protein>
<proteinExistence type="predicted"/>
<keyword evidence="2" id="KW-1185">Reference proteome</keyword>